<feature type="compositionally biased region" description="Basic residues" evidence="9">
    <location>
        <begin position="362"/>
        <end position="374"/>
    </location>
</feature>
<dbReference type="InterPro" id="IPR036345">
    <property type="entry name" value="ExoRNase_PH_dom2_sf"/>
</dbReference>
<evidence type="ECO:0000313" key="13">
    <source>
        <dbReference type="RefSeq" id="XP_002734834.2"/>
    </source>
</evidence>
<reference evidence="13" key="1">
    <citation type="submission" date="2025-08" db="UniProtKB">
        <authorList>
            <consortium name="RefSeq"/>
        </authorList>
    </citation>
    <scope>IDENTIFICATION</scope>
    <source>
        <tissue evidence="13">Testes</tissue>
    </source>
</reference>
<dbReference type="CDD" id="cd11368">
    <property type="entry name" value="RNase_PH_RRP45"/>
    <property type="match status" value="1"/>
</dbReference>
<dbReference type="InterPro" id="IPR027408">
    <property type="entry name" value="PNPase/RNase_PH_dom_sf"/>
</dbReference>
<evidence type="ECO:0000256" key="3">
    <source>
        <dbReference type="ARBA" id="ARBA00006678"/>
    </source>
</evidence>
<name>A0ABM0GQ34_SACKO</name>
<dbReference type="SUPFAM" id="SSF55666">
    <property type="entry name" value="Ribonuclease PH domain 2-like"/>
    <property type="match status" value="1"/>
</dbReference>
<dbReference type="Pfam" id="PF03725">
    <property type="entry name" value="RNase_PH_C"/>
    <property type="match status" value="1"/>
</dbReference>
<dbReference type="InterPro" id="IPR020568">
    <property type="entry name" value="Ribosomal_Su5_D2-typ_SF"/>
</dbReference>
<keyword evidence="12" id="KW-1185">Reference proteome</keyword>
<protein>
    <recommendedName>
        <fullName evidence="4">Exosome complex component RRP45</fullName>
    </recommendedName>
    <alternativeName>
        <fullName evidence="8">Exosome component 9</fullName>
    </alternativeName>
</protein>
<proteinExistence type="inferred from homology"/>
<keyword evidence="6" id="KW-0694">RNA-binding</keyword>
<dbReference type="InterPro" id="IPR050590">
    <property type="entry name" value="Exosome_comp_Rrp42_subfam"/>
</dbReference>
<dbReference type="InterPro" id="IPR015847">
    <property type="entry name" value="ExoRNase_PH_dom2"/>
</dbReference>
<feature type="domain" description="Exoribonuclease phosphorolytic" evidence="10">
    <location>
        <begin position="34"/>
        <end position="166"/>
    </location>
</feature>
<dbReference type="Proteomes" id="UP000694865">
    <property type="component" value="Unplaced"/>
</dbReference>
<keyword evidence="7" id="KW-0539">Nucleus</keyword>
<dbReference type="RefSeq" id="XP_002734834.2">
    <property type="nucleotide sequence ID" value="XM_002734788.2"/>
</dbReference>
<dbReference type="Gene3D" id="3.30.230.70">
    <property type="entry name" value="GHMP Kinase, N-terminal domain"/>
    <property type="match status" value="1"/>
</dbReference>
<sequence>MCTMKKAAISNAEKDFILTCIKNRRRVDGRQAYDFRNAKISFGQDLGHCEVQLGDTRVLCQVSCEIIEPRQNRPTEGGLYFNVELSPMASPLFEPGRQSEFGIEIIRFLEKTVRDSRAIDTESLCIVAGEKVWEIRIDIHVLNHDGNIMDCVTMAAVTALSHFRRPDVSVVGEDVQVHSAADRDPVSLSVHHLPVSVTFAYFDEGKYLLVDPTEREECVMDGSMILSMNIHRELCTAHMSGDMLLVKDQIIRCTQTAIVKVSELTDLIKKALENDRKARASGNKCGFAETQRQQKVTYLKRDVTEVDVSDKVEIPEITLDETEDSKDQAESLVVLGKGTVQVGEGGHNTWLVDDVQGVKPVQQKRKKKKKHAAKKVKDAGSSEEEETVILVPDS</sequence>
<keyword evidence="5" id="KW-0963">Cytoplasm</keyword>
<evidence type="ECO:0000259" key="11">
    <source>
        <dbReference type="Pfam" id="PF03725"/>
    </source>
</evidence>
<comment type="similarity">
    <text evidence="3">Belongs to the RNase PH family.</text>
</comment>
<evidence type="ECO:0000259" key="10">
    <source>
        <dbReference type="Pfam" id="PF01138"/>
    </source>
</evidence>
<evidence type="ECO:0000256" key="1">
    <source>
        <dbReference type="ARBA" id="ARBA00004123"/>
    </source>
</evidence>
<comment type="subcellular location">
    <subcellularLocation>
        <location evidence="2">Cytoplasm</location>
    </subcellularLocation>
    <subcellularLocation>
        <location evidence="1">Nucleus</location>
    </subcellularLocation>
</comment>
<dbReference type="SUPFAM" id="SSF54211">
    <property type="entry name" value="Ribosomal protein S5 domain 2-like"/>
    <property type="match status" value="1"/>
</dbReference>
<evidence type="ECO:0000256" key="5">
    <source>
        <dbReference type="ARBA" id="ARBA00022490"/>
    </source>
</evidence>
<evidence type="ECO:0000256" key="4">
    <source>
        <dbReference type="ARBA" id="ARBA00019572"/>
    </source>
</evidence>
<organism evidence="12 13">
    <name type="scientific">Saccoglossus kowalevskii</name>
    <name type="common">Acorn worm</name>
    <dbReference type="NCBI Taxonomy" id="10224"/>
    <lineage>
        <taxon>Eukaryota</taxon>
        <taxon>Metazoa</taxon>
        <taxon>Hemichordata</taxon>
        <taxon>Enteropneusta</taxon>
        <taxon>Harrimaniidae</taxon>
        <taxon>Saccoglossus</taxon>
    </lineage>
</organism>
<dbReference type="Pfam" id="PF01138">
    <property type="entry name" value="RNase_PH"/>
    <property type="match status" value="1"/>
</dbReference>
<feature type="domain" description="Exoribonuclease phosphorolytic" evidence="11">
    <location>
        <begin position="192"/>
        <end position="257"/>
    </location>
</feature>
<dbReference type="InterPro" id="IPR033100">
    <property type="entry name" value="Rrp45"/>
</dbReference>
<accession>A0ABM0GQ34</accession>
<evidence type="ECO:0000256" key="9">
    <source>
        <dbReference type="SAM" id="MobiDB-lite"/>
    </source>
</evidence>
<dbReference type="InterPro" id="IPR001247">
    <property type="entry name" value="ExoRNase_PH_dom1"/>
</dbReference>
<dbReference type="PANTHER" id="PTHR11097:SF14">
    <property type="entry name" value="EXOSOME COMPLEX COMPONENT RRP45"/>
    <property type="match status" value="1"/>
</dbReference>
<evidence type="ECO:0000313" key="12">
    <source>
        <dbReference type="Proteomes" id="UP000694865"/>
    </source>
</evidence>
<dbReference type="PANTHER" id="PTHR11097">
    <property type="entry name" value="EXOSOME COMPLEX EXONUCLEASE RIBOSOMAL RNA PROCESSING PROTEIN"/>
    <property type="match status" value="1"/>
</dbReference>
<feature type="region of interest" description="Disordered" evidence="9">
    <location>
        <begin position="361"/>
        <end position="394"/>
    </location>
</feature>
<evidence type="ECO:0000256" key="2">
    <source>
        <dbReference type="ARBA" id="ARBA00004496"/>
    </source>
</evidence>
<evidence type="ECO:0000256" key="8">
    <source>
        <dbReference type="ARBA" id="ARBA00032660"/>
    </source>
</evidence>
<dbReference type="GeneID" id="100369178"/>
<evidence type="ECO:0000256" key="7">
    <source>
        <dbReference type="ARBA" id="ARBA00023242"/>
    </source>
</evidence>
<evidence type="ECO:0000256" key="6">
    <source>
        <dbReference type="ARBA" id="ARBA00022884"/>
    </source>
</evidence>
<gene>
    <name evidence="13" type="primary">LOC100369178</name>
</gene>